<proteinExistence type="predicted"/>
<keyword evidence="1" id="KW-1133">Transmembrane helix</keyword>
<dbReference type="AlphaFoldDB" id="A0A6A6CXH2"/>
<dbReference type="GeneID" id="54557568"/>
<keyword evidence="3" id="KW-1185">Reference proteome</keyword>
<keyword evidence="1" id="KW-0812">Transmembrane</keyword>
<accession>A0A6A6CXH2</accession>
<evidence type="ECO:0000313" key="3">
    <source>
        <dbReference type="Proteomes" id="UP000799537"/>
    </source>
</evidence>
<dbReference type="EMBL" id="ML993582">
    <property type="protein sequence ID" value="KAF2171735.1"/>
    <property type="molecule type" value="Genomic_DNA"/>
</dbReference>
<sequence>MATNTKRTARAFASSYLRPASTRTFLNIHTQQQQRPSSAATIALKASTKYPAHKLLKKPRTSVGTFLTGQETAQVSRILHAIDQRKQLRALRRERVWTGAKYVWKFVEATYLSFTLFVMYMATLDYVTGGEVSKGGGDEGK</sequence>
<evidence type="ECO:0000313" key="2">
    <source>
        <dbReference type="EMBL" id="KAF2171735.1"/>
    </source>
</evidence>
<organism evidence="2 3">
    <name type="scientific">Zasmidium cellare ATCC 36951</name>
    <dbReference type="NCBI Taxonomy" id="1080233"/>
    <lineage>
        <taxon>Eukaryota</taxon>
        <taxon>Fungi</taxon>
        <taxon>Dikarya</taxon>
        <taxon>Ascomycota</taxon>
        <taxon>Pezizomycotina</taxon>
        <taxon>Dothideomycetes</taxon>
        <taxon>Dothideomycetidae</taxon>
        <taxon>Mycosphaerellales</taxon>
        <taxon>Mycosphaerellaceae</taxon>
        <taxon>Zasmidium</taxon>
    </lineage>
</organism>
<dbReference type="Proteomes" id="UP000799537">
    <property type="component" value="Unassembled WGS sequence"/>
</dbReference>
<name>A0A6A6CXH2_ZASCE</name>
<gene>
    <name evidence="2" type="ORF">M409DRAFT_17970</name>
</gene>
<evidence type="ECO:0000256" key="1">
    <source>
        <dbReference type="SAM" id="Phobius"/>
    </source>
</evidence>
<dbReference type="RefSeq" id="XP_033672624.1">
    <property type="nucleotide sequence ID" value="XM_033804296.1"/>
</dbReference>
<feature type="transmembrane region" description="Helical" evidence="1">
    <location>
        <begin position="102"/>
        <end position="122"/>
    </location>
</feature>
<protein>
    <submittedName>
        <fullName evidence="2">Uncharacterized protein</fullName>
    </submittedName>
</protein>
<reference evidence="2" key="1">
    <citation type="journal article" date="2020" name="Stud. Mycol.">
        <title>101 Dothideomycetes genomes: a test case for predicting lifestyles and emergence of pathogens.</title>
        <authorList>
            <person name="Haridas S."/>
            <person name="Albert R."/>
            <person name="Binder M."/>
            <person name="Bloem J."/>
            <person name="Labutti K."/>
            <person name="Salamov A."/>
            <person name="Andreopoulos B."/>
            <person name="Baker S."/>
            <person name="Barry K."/>
            <person name="Bills G."/>
            <person name="Bluhm B."/>
            <person name="Cannon C."/>
            <person name="Castanera R."/>
            <person name="Culley D."/>
            <person name="Daum C."/>
            <person name="Ezra D."/>
            <person name="Gonzalez J."/>
            <person name="Henrissat B."/>
            <person name="Kuo A."/>
            <person name="Liang C."/>
            <person name="Lipzen A."/>
            <person name="Lutzoni F."/>
            <person name="Magnuson J."/>
            <person name="Mondo S."/>
            <person name="Nolan M."/>
            <person name="Ohm R."/>
            <person name="Pangilinan J."/>
            <person name="Park H.-J."/>
            <person name="Ramirez L."/>
            <person name="Alfaro M."/>
            <person name="Sun H."/>
            <person name="Tritt A."/>
            <person name="Yoshinaga Y."/>
            <person name="Zwiers L.-H."/>
            <person name="Turgeon B."/>
            <person name="Goodwin S."/>
            <person name="Spatafora J."/>
            <person name="Crous P."/>
            <person name="Grigoriev I."/>
        </authorList>
    </citation>
    <scope>NUCLEOTIDE SEQUENCE</scope>
    <source>
        <strain evidence="2">ATCC 36951</strain>
    </source>
</reference>
<keyword evidence="1" id="KW-0472">Membrane</keyword>